<dbReference type="InterPro" id="IPR009091">
    <property type="entry name" value="RCC1/BLIP-II"/>
</dbReference>
<keyword evidence="2" id="KW-1185">Reference proteome</keyword>
<dbReference type="VEuPathDB" id="AmoebaDB:NF0107530"/>
<dbReference type="RefSeq" id="XP_044564793.1">
    <property type="nucleotide sequence ID" value="XM_044702837.1"/>
</dbReference>
<dbReference type="SUPFAM" id="SSF50985">
    <property type="entry name" value="RCC1/BLIP-II"/>
    <property type="match status" value="1"/>
</dbReference>
<dbReference type="OrthoDB" id="10256179at2759"/>
<dbReference type="VEuPathDB" id="AmoebaDB:FDP41_001233"/>
<dbReference type="Gene3D" id="2.130.10.30">
    <property type="entry name" value="Regulator of chromosome condensation 1/beta-lactamase-inhibitor protein II"/>
    <property type="match status" value="1"/>
</dbReference>
<dbReference type="AlphaFoldDB" id="A0A6A5C2K1"/>
<dbReference type="Proteomes" id="UP000444721">
    <property type="component" value="Unassembled WGS sequence"/>
</dbReference>
<proteinExistence type="predicted"/>
<name>A0A6A5C2K1_NAEFO</name>
<protein>
    <submittedName>
        <fullName evidence="1">Uncharacterized protein</fullName>
    </submittedName>
</protein>
<dbReference type="VEuPathDB" id="AmoebaDB:NfTy_048350"/>
<comment type="caution">
    <text evidence="1">The sequence shown here is derived from an EMBL/GenBank/DDBJ whole genome shotgun (WGS) entry which is preliminary data.</text>
</comment>
<gene>
    <name evidence="1" type="ORF">FDP41_001233</name>
</gene>
<dbReference type="GeneID" id="68108451"/>
<evidence type="ECO:0000313" key="1">
    <source>
        <dbReference type="EMBL" id="KAF0980080.1"/>
    </source>
</evidence>
<organism evidence="1 2">
    <name type="scientific">Naegleria fowleri</name>
    <name type="common">Brain eating amoeba</name>
    <dbReference type="NCBI Taxonomy" id="5763"/>
    <lineage>
        <taxon>Eukaryota</taxon>
        <taxon>Discoba</taxon>
        <taxon>Heterolobosea</taxon>
        <taxon>Tetramitia</taxon>
        <taxon>Eutetramitia</taxon>
        <taxon>Vahlkampfiidae</taxon>
        <taxon>Naegleria</taxon>
    </lineage>
</organism>
<sequence>MFTKNQIYLLWFSNCVILTEDGVLYGYGSNMHRCMTKWFQNASSRATIINTKIDNDVLKHVQRMIGRFYSIAMLTHSGDLYIVGKGFSDDFKKVNIRDDNEQEQELLSCKFWRFTFISVDDRCQFSSTSSFFKVTQIGKRIKFVECGYYHIIAITVDNEIYSPIVFAFCNKENQVLWSVNYTNTSRKGLLLIEISIECSILYGCFHIIY</sequence>
<accession>A0A6A5C2K1</accession>
<dbReference type="EMBL" id="VFQX01000022">
    <property type="protein sequence ID" value="KAF0980080.1"/>
    <property type="molecule type" value="Genomic_DNA"/>
</dbReference>
<evidence type="ECO:0000313" key="2">
    <source>
        <dbReference type="Proteomes" id="UP000444721"/>
    </source>
</evidence>
<reference evidence="1 2" key="1">
    <citation type="journal article" date="2019" name="Sci. Rep.">
        <title>Nanopore sequencing improves the draft genome of the human pathogenic amoeba Naegleria fowleri.</title>
        <authorList>
            <person name="Liechti N."/>
            <person name="Schurch N."/>
            <person name="Bruggmann R."/>
            <person name="Wittwer M."/>
        </authorList>
    </citation>
    <scope>NUCLEOTIDE SEQUENCE [LARGE SCALE GENOMIC DNA]</scope>
    <source>
        <strain evidence="1 2">ATCC 30894</strain>
    </source>
</reference>